<protein>
    <submittedName>
        <fullName evidence="1">Uncharacterized protein</fullName>
    </submittedName>
</protein>
<reference evidence="2 3" key="2">
    <citation type="journal article" date="2022" name="Int. J. Syst. Evol. Microbiol.">
        <title>Strains of Bradyrhizobium barranii sp. nov. associated with legumes native to Canada are symbionts of soybeans and belong to different subspecies (subsp. barranii subsp. nov. and subsp. apii subsp. nov.) and symbiovars (sv. glycinearum and sv. septentrionale).</title>
        <authorList>
            <person name="Bromfield E.S.P."/>
            <person name="Cloutier S."/>
            <person name="Wasai-Hara S."/>
            <person name="Minamisawa K."/>
        </authorList>
    </citation>
    <scope>NUCLEOTIDE SEQUENCE [LARGE SCALE GENOMIC DNA]</scope>
    <source>
        <strain evidence="2 3">144S4</strain>
    </source>
</reference>
<dbReference type="EMBL" id="CP086136">
    <property type="protein sequence ID" value="UEM13670.1"/>
    <property type="molecule type" value="Genomic_DNA"/>
</dbReference>
<reference evidence="1" key="1">
    <citation type="submission" date="2021-03" db="EMBL/GenBank/DDBJ databases">
        <title>Whole Genome Sequence of Bradyrhizobium sp. Strain 144S4.</title>
        <authorList>
            <person name="Bromfield E.S.P."/>
            <person name="Cloutier S."/>
        </authorList>
    </citation>
    <scope>NUCLEOTIDE SEQUENCE [LARGE SCALE GENOMIC DNA]</scope>
    <source>
        <strain evidence="1">144S4</strain>
    </source>
</reference>
<organism evidence="1">
    <name type="scientific">Bradyrhizobium barranii subsp. barranii</name>
    <dbReference type="NCBI Taxonomy" id="2823807"/>
    <lineage>
        <taxon>Bacteria</taxon>
        <taxon>Pseudomonadati</taxon>
        <taxon>Pseudomonadota</taxon>
        <taxon>Alphaproteobacteria</taxon>
        <taxon>Hyphomicrobiales</taxon>
        <taxon>Nitrobacteraceae</taxon>
        <taxon>Bradyrhizobium</taxon>
        <taxon>Bradyrhizobium barranii</taxon>
    </lineage>
</organism>
<evidence type="ECO:0000313" key="3">
    <source>
        <dbReference type="Proteomes" id="UP000664702"/>
    </source>
</evidence>
<dbReference type="KEGG" id="bban:J4G43_004940"/>
<evidence type="ECO:0000313" key="1">
    <source>
        <dbReference type="EMBL" id="MBO1860755.1"/>
    </source>
</evidence>
<dbReference type="RefSeq" id="WP_208084178.1">
    <property type="nucleotide sequence ID" value="NZ_CP086136.1"/>
</dbReference>
<evidence type="ECO:0000313" key="2">
    <source>
        <dbReference type="EMBL" id="UEM13670.1"/>
    </source>
</evidence>
<accession>A0A939S0P8</accession>
<dbReference type="EMBL" id="JAGEMI010000001">
    <property type="protein sequence ID" value="MBO1860755.1"/>
    <property type="molecule type" value="Genomic_DNA"/>
</dbReference>
<dbReference type="Proteomes" id="UP000664702">
    <property type="component" value="Chromosome"/>
</dbReference>
<sequence>MTFNRPMFPPVTGHCRAFACKGAFDASHHASGAPEPAWQRAVIRLANVGERVCERLGWVLEHNQDNDPNSEYAENCRELVEMLIEYLDGIEVDPDLEDGGCAGPSLRSHEIEPAGPVVLHLPSRDRVAGYDVEEQSEDEGVTA</sequence>
<gene>
    <name evidence="2" type="ORF">J4G43_004940</name>
    <name evidence="1" type="ORF">J4G43_07140</name>
</gene>
<dbReference type="AlphaFoldDB" id="A0A939S0P8"/>
<proteinExistence type="predicted"/>
<name>A0A939S0P8_9BRAD</name>